<evidence type="ECO:0000313" key="11">
    <source>
        <dbReference type="EMBL" id="GCE04965.1"/>
    </source>
</evidence>
<feature type="domain" description="Probable transposase IS891/IS1136/IS1341" evidence="8">
    <location>
        <begin position="152"/>
        <end position="261"/>
    </location>
</feature>
<evidence type="ECO:0000313" key="12">
    <source>
        <dbReference type="Proteomes" id="UP000287224"/>
    </source>
</evidence>
<keyword evidence="5" id="KW-0862">Zinc</keyword>
<dbReference type="InterPro" id="IPR021027">
    <property type="entry name" value="Transposase_put_HTH"/>
</dbReference>
<evidence type="ECO:0000259" key="9">
    <source>
        <dbReference type="Pfam" id="PF07282"/>
    </source>
</evidence>
<dbReference type="PANTHER" id="PTHR30405">
    <property type="entry name" value="TRANSPOSASE"/>
    <property type="match status" value="1"/>
</dbReference>
<sequence length="374" mass="42708">MLARTFGCVRFTYNWALRLKTDAFYKEQTRLYYKDLSSRLTDLKKQDEYAWLNDVSSVPVQQALRHLDKAFITFFEGRGKYPRFKKKRSKQSATYTSNAFTFRHGVLTLAKMQEPLALVWSRPLPEGAVPSSVIVSKDAADRYFVSLLVEEDIAHGPPCETTIGADLGLKSFVALSDGEIVGNPRFFQKDEKKLAKAQRRHAKKHKGSKNREKARHTVARIHARIADRRSDFLHKLSTRLIRENQTICVESLAVKNMVKNRSLSKAISDVGWSQFVTLLEYKADWYGRNLVNIDKWYPSSKRCFDCGHIFESLTLDVRHWTCPECGVHHDRDLNAAKNIRSVGLTVLNACGEAVRPGAVKTTSGKTQRSRKPKK</sequence>
<evidence type="ECO:0000256" key="2">
    <source>
        <dbReference type="ARBA" id="ARBA00011044"/>
    </source>
</evidence>
<evidence type="ECO:0000259" key="8">
    <source>
        <dbReference type="Pfam" id="PF01385"/>
    </source>
</evidence>
<keyword evidence="12" id="KW-1185">Reference proteome</keyword>
<organism evidence="11 12">
    <name type="scientific">Dictyobacter aurantiacus</name>
    <dbReference type="NCBI Taxonomy" id="1936993"/>
    <lineage>
        <taxon>Bacteria</taxon>
        <taxon>Bacillati</taxon>
        <taxon>Chloroflexota</taxon>
        <taxon>Ktedonobacteria</taxon>
        <taxon>Ktedonobacterales</taxon>
        <taxon>Dictyobacteraceae</taxon>
        <taxon>Dictyobacter</taxon>
    </lineage>
</organism>
<evidence type="ECO:0000259" key="10">
    <source>
        <dbReference type="Pfam" id="PF12323"/>
    </source>
</evidence>
<dbReference type="NCBIfam" id="NF040570">
    <property type="entry name" value="guided_TnpB"/>
    <property type="match status" value="1"/>
</dbReference>
<dbReference type="InterPro" id="IPR051399">
    <property type="entry name" value="RNA-guided_DNA_endo/Transpos"/>
</dbReference>
<dbReference type="Pfam" id="PF01385">
    <property type="entry name" value="OrfB_IS605"/>
    <property type="match status" value="1"/>
</dbReference>
<dbReference type="InterPro" id="IPR001959">
    <property type="entry name" value="Transposase"/>
</dbReference>
<dbReference type="AlphaFoldDB" id="A0A401ZDP1"/>
<comment type="similarity">
    <text evidence="1">In the C-terminal section; belongs to the transposase 35 family.</text>
</comment>
<dbReference type="Pfam" id="PF12323">
    <property type="entry name" value="HTH_OrfB_IS605"/>
    <property type="match status" value="1"/>
</dbReference>
<dbReference type="GO" id="GO:0046872">
    <property type="term" value="F:metal ion binding"/>
    <property type="evidence" value="ECO:0007669"/>
    <property type="project" value="UniProtKB-KW"/>
</dbReference>
<evidence type="ECO:0000256" key="7">
    <source>
        <dbReference type="ARBA" id="ARBA00023172"/>
    </source>
</evidence>
<evidence type="ECO:0000256" key="6">
    <source>
        <dbReference type="ARBA" id="ARBA00023125"/>
    </source>
</evidence>
<protein>
    <submittedName>
        <fullName evidence="11">Transposase</fullName>
    </submittedName>
</protein>
<keyword evidence="3" id="KW-0815">Transposition</keyword>
<dbReference type="Pfam" id="PF07282">
    <property type="entry name" value="Cas12f1-like_TNB"/>
    <property type="match status" value="1"/>
</dbReference>
<comment type="caution">
    <text evidence="11">The sequence shown here is derived from an EMBL/GenBank/DDBJ whole genome shotgun (WGS) entry which is preliminary data.</text>
</comment>
<name>A0A401ZDP1_9CHLR</name>
<keyword evidence="7" id="KW-0233">DNA recombination</keyword>
<evidence type="ECO:0000256" key="3">
    <source>
        <dbReference type="ARBA" id="ARBA00022578"/>
    </source>
</evidence>
<dbReference type="EMBL" id="BIFQ01000001">
    <property type="protein sequence ID" value="GCE04965.1"/>
    <property type="molecule type" value="Genomic_DNA"/>
</dbReference>
<dbReference type="GO" id="GO:0006310">
    <property type="term" value="P:DNA recombination"/>
    <property type="evidence" value="ECO:0007669"/>
    <property type="project" value="UniProtKB-KW"/>
</dbReference>
<feature type="domain" description="Transposase putative helix-turn-helix" evidence="10">
    <location>
        <begin position="1"/>
        <end position="27"/>
    </location>
</feature>
<comment type="similarity">
    <text evidence="2">In the N-terminal section; belongs to the transposase 2 family.</text>
</comment>
<dbReference type="InterPro" id="IPR010095">
    <property type="entry name" value="Cas12f1-like_TNB"/>
</dbReference>
<accession>A0A401ZDP1</accession>
<feature type="domain" description="Cas12f1-like TNB" evidence="9">
    <location>
        <begin position="272"/>
        <end position="339"/>
    </location>
</feature>
<keyword evidence="6" id="KW-0238">DNA-binding</keyword>
<reference evidence="12" key="1">
    <citation type="submission" date="2018-12" db="EMBL/GenBank/DDBJ databases">
        <title>Tengunoibacter tsumagoiensis gen. nov., sp. nov., Dictyobacter kobayashii sp. nov., D. alpinus sp. nov., and D. joshuensis sp. nov. and description of Dictyobacteraceae fam. nov. within the order Ktedonobacterales isolated from Tengu-no-mugimeshi.</title>
        <authorList>
            <person name="Wang C.M."/>
            <person name="Zheng Y."/>
            <person name="Sakai Y."/>
            <person name="Toyoda A."/>
            <person name="Minakuchi Y."/>
            <person name="Abe K."/>
            <person name="Yokota A."/>
            <person name="Yabe S."/>
        </authorList>
    </citation>
    <scope>NUCLEOTIDE SEQUENCE [LARGE SCALE GENOMIC DNA]</scope>
    <source>
        <strain evidence="12">S-27</strain>
    </source>
</reference>
<dbReference type="CDD" id="cd00350">
    <property type="entry name" value="rubredoxin_like"/>
    <property type="match status" value="1"/>
</dbReference>
<evidence type="ECO:0000256" key="4">
    <source>
        <dbReference type="ARBA" id="ARBA00022723"/>
    </source>
</evidence>
<proteinExistence type="inferred from homology"/>
<gene>
    <name evidence="11" type="ORF">KDAU_22940</name>
</gene>
<dbReference type="GO" id="GO:0032196">
    <property type="term" value="P:transposition"/>
    <property type="evidence" value="ECO:0007669"/>
    <property type="project" value="UniProtKB-KW"/>
</dbReference>
<dbReference type="Proteomes" id="UP000287224">
    <property type="component" value="Unassembled WGS sequence"/>
</dbReference>
<dbReference type="PANTHER" id="PTHR30405:SF25">
    <property type="entry name" value="RNA-GUIDED DNA ENDONUCLEASE INSQ-RELATED"/>
    <property type="match status" value="1"/>
</dbReference>
<evidence type="ECO:0000256" key="5">
    <source>
        <dbReference type="ARBA" id="ARBA00022833"/>
    </source>
</evidence>
<evidence type="ECO:0000256" key="1">
    <source>
        <dbReference type="ARBA" id="ARBA00008761"/>
    </source>
</evidence>
<dbReference type="GO" id="GO:0003677">
    <property type="term" value="F:DNA binding"/>
    <property type="evidence" value="ECO:0007669"/>
    <property type="project" value="UniProtKB-KW"/>
</dbReference>
<dbReference type="NCBIfam" id="TIGR01766">
    <property type="entry name" value="IS200/IS605 family accessory protein TnpB-like domain"/>
    <property type="match status" value="1"/>
</dbReference>
<keyword evidence="4" id="KW-0479">Metal-binding</keyword>